<dbReference type="EMBL" id="JBHSTI010000008">
    <property type="protein sequence ID" value="MFC6237686.1"/>
    <property type="molecule type" value="Genomic_DNA"/>
</dbReference>
<dbReference type="Proteomes" id="UP001596138">
    <property type="component" value="Unassembled WGS sequence"/>
</dbReference>
<evidence type="ECO:0000313" key="9">
    <source>
        <dbReference type="Proteomes" id="UP001596138"/>
    </source>
</evidence>
<keyword evidence="9" id="KW-1185">Reference proteome</keyword>
<dbReference type="PANTHER" id="PTHR22926">
    <property type="entry name" value="PHOSPHO-N-ACETYLMURAMOYL-PENTAPEPTIDE-TRANSFERASE"/>
    <property type="match status" value="1"/>
</dbReference>
<reference evidence="9" key="1">
    <citation type="journal article" date="2019" name="Int. J. Syst. Evol. Microbiol.">
        <title>The Global Catalogue of Microorganisms (GCM) 10K type strain sequencing project: providing services to taxonomists for standard genome sequencing and annotation.</title>
        <authorList>
            <consortium name="The Broad Institute Genomics Platform"/>
            <consortium name="The Broad Institute Genome Sequencing Center for Infectious Disease"/>
            <person name="Wu L."/>
            <person name="Ma J."/>
        </authorList>
    </citation>
    <scope>NUCLEOTIDE SEQUENCE [LARGE SCALE GENOMIC DNA]</scope>
    <source>
        <strain evidence="9">CGMCC 4.7317</strain>
    </source>
</reference>
<accession>A0ABW1SZ08</accession>
<feature type="transmembrane region" description="Helical" evidence="7">
    <location>
        <begin position="258"/>
        <end position="281"/>
    </location>
</feature>
<keyword evidence="3" id="KW-0808">Transferase</keyword>
<evidence type="ECO:0000256" key="7">
    <source>
        <dbReference type="SAM" id="Phobius"/>
    </source>
</evidence>
<feature type="transmembrane region" description="Helical" evidence="7">
    <location>
        <begin position="338"/>
        <end position="355"/>
    </location>
</feature>
<evidence type="ECO:0000256" key="1">
    <source>
        <dbReference type="ARBA" id="ARBA00004651"/>
    </source>
</evidence>
<proteinExistence type="predicted"/>
<evidence type="ECO:0000256" key="3">
    <source>
        <dbReference type="ARBA" id="ARBA00022679"/>
    </source>
</evidence>
<feature type="transmembrane region" description="Helical" evidence="7">
    <location>
        <begin position="312"/>
        <end position="332"/>
    </location>
</feature>
<evidence type="ECO:0000256" key="4">
    <source>
        <dbReference type="ARBA" id="ARBA00022692"/>
    </source>
</evidence>
<dbReference type="Pfam" id="PF00953">
    <property type="entry name" value="Glycos_transf_4"/>
    <property type="match status" value="1"/>
</dbReference>
<keyword evidence="4 7" id="KW-0812">Transmembrane</keyword>
<dbReference type="PANTHER" id="PTHR22926:SF3">
    <property type="entry name" value="UNDECAPRENYL-PHOSPHATE ALPHA-N-ACETYLGLUCOSAMINYL 1-PHOSPHATE TRANSFERASE"/>
    <property type="match status" value="1"/>
</dbReference>
<keyword evidence="2" id="KW-1003">Cell membrane</keyword>
<feature type="transmembrane region" description="Helical" evidence="7">
    <location>
        <begin position="165"/>
        <end position="183"/>
    </location>
</feature>
<evidence type="ECO:0000256" key="5">
    <source>
        <dbReference type="ARBA" id="ARBA00022989"/>
    </source>
</evidence>
<keyword evidence="6 7" id="KW-0472">Membrane</keyword>
<evidence type="ECO:0000313" key="8">
    <source>
        <dbReference type="EMBL" id="MFC6237686.1"/>
    </source>
</evidence>
<evidence type="ECO:0000256" key="6">
    <source>
        <dbReference type="ARBA" id="ARBA00023136"/>
    </source>
</evidence>
<keyword evidence="5 7" id="KW-1133">Transmembrane helix</keyword>
<evidence type="ECO:0000256" key="2">
    <source>
        <dbReference type="ARBA" id="ARBA00022475"/>
    </source>
</evidence>
<feature type="transmembrane region" description="Helical" evidence="7">
    <location>
        <begin position="48"/>
        <end position="69"/>
    </location>
</feature>
<feature type="transmembrane region" description="Helical" evidence="7">
    <location>
        <begin position="195"/>
        <end position="212"/>
    </location>
</feature>
<protein>
    <submittedName>
        <fullName evidence="8">Glycosyltransferase family 4 protein</fullName>
    </submittedName>
</protein>
<dbReference type="CDD" id="cd06853">
    <property type="entry name" value="GT_WecA_like"/>
    <property type="match status" value="1"/>
</dbReference>
<feature type="transmembrane region" description="Helical" evidence="7">
    <location>
        <begin position="108"/>
        <end position="130"/>
    </location>
</feature>
<organism evidence="8 9">
    <name type="scientific">Longivirga aurantiaca</name>
    <dbReference type="NCBI Taxonomy" id="1837743"/>
    <lineage>
        <taxon>Bacteria</taxon>
        <taxon>Bacillati</taxon>
        <taxon>Actinomycetota</taxon>
        <taxon>Actinomycetes</taxon>
        <taxon>Sporichthyales</taxon>
        <taxon>Sporichthyaceae</taxon>
        <taxon>Longivirga</taxon>
    </lineage>
</organism>
<feature type="transmembrane region" description="Helical" evidence="7">
    <location>
        <begin position="142"/>
        <end position="159"/>
    </location>
</feature>
<comment type="subcellular location">
    <subcellularLocation>
        <location evidence="1">Cell membrane</location>
        <topology evidence="1">Multi-pass membrane protein</topology>
    </subcellularLocation>
</comment>
<dbReference type="InterPro" id="IPR000715">
    <property type="entry name" value="Glycosyl_transferase_4"/>
</dbReference>
<dbReference type="RefSeq" id="WP_386765215.1">
    <property type="nucleotide sequence ID" value="NZ_JBHSTI010000008.1"/>
</dbReference>
<name>A0ABW1SZ08_9ACTN</name>
<gene>
    <name evidence="8" type="ORF">ACFQGU_07335</name>
</gene>
<sequence>MREYLLCLTIAAAVTYLVTPLARRFALRWGAMAEVRDRDVHDEPTPRLGGLGMLGGLLAAMLVASQLPLMRSVFEGSSEPLALLSAAAILVVLGMLDDKYGLDAPTKFAGQALAGAVMALQGIAIVWLPIGGTLVLDPLTSVVLTVLVVVVAVNAINFVDGLDGLAAGIVGIGALAFFAYSYLLSFEYGFTRATIAALVSAILAGMCAGFLPHNLNPARVFMGDTGSMLIGLLMASSVITLVGQLDPNVVPGPTFVPALLPILLPAAVMAVPLLDMLLAVVRRTRAGRSPFSPDKQHLHHRLLEIGHSQRRAVLLMYGWTGLLAFTAVGLAFVPAGVAMVWFVCGAAILFVAVRWPRMREARRGA</sequence>
<feature type="transmembrane region" description="Helical" evidence="7">
    <location>
        <begin position="81"/>
        <end position="96"/>
    </location>
</feature>
<comment type="caution">
    <text evidence="8">The sequence shown here is derived from an EMBL/GenBank/DDBJ whole genome shotgun (WGS) entry which is preliminary data.</text>
</comment>